<feature type="region of interest" description="Disordered" evidence="2">
    <location>
        <begin position="1040"/>
        <end position="1082"/>
    </location>
</feature>
<dbReference type="Pfam" id="PF00982">
    <property type="entry name" value="Glyco_transf_20"/>
    <property type="match status" value="1"/>
</dbReference>
<name>A0ABP0JM41_9DINO</name>
<sequence length="1174" mass="131134">KCSGSKSRDNISPAHPCRCAFACSGLPTPMNTSASTAQTRRAASAEQSRSSTLDIQPSLTERDTSSHRKGDGLKLAVPKLQGHHRGEGRDGATRRLHRPVPTSRRRASPHGHLHEAHWARFERKISGALRHGLRGEHSPEGTHLSPLQEGRSSSAEKYSPPTDNSGARRLAEEWPQTKFILQREIEARSQRISANWHQWQRAEASAAPVDEPARPWRKLIVVCAKLPYTFIWDEEKGIVSLECDRFEANFAEILAAEIAEGQVHSSICVRPSEVYLIGAPVVRRASDRSLVTCNENEGLQQELASVLRKEAKVETVPVFPPPGRDRFGDKVIFPLFHYTPPSMETGIGLYDWEGYTLVNETFRDAVLQIHTRGDLVLINDYPLMLLPKALRKERPDISIGFYIHCVFPSSEVYRILPQREELLRGVLSSNVIGFHNFQYVRHFLTAATRILGCECTASGIEACEDAGGTSTKVIAVPLGIHLEPYSQIFHREDTKTAIRDLERTYASKTILMAVDRLEEKEGIPHKIMAFHKFLQRSPGWASKVVFVQLVQAKTFDDEEVSETREERQKLLQQVYQMGGECNSAFGSIGHLPFHFLHQDISKSDITALMVKAHVFMDTPLRDTLSREAHEFVWCQEDKDCGVLILSEFSGSAQSLRAAAICVNPWDTTAFADAIQEAMEMVPFDRMELHRYGQKHVFAHTLRRWASNFLDEILSAERDCEDERLQIPPPLDLDNPVAAMRKAGKRIFVFGFSGTLLPRKSKIQAKILSKLHPVLAANLKVLAEEPNTHVIIMSSLEQDLLTQAIGNLPCWIIAEGGVCYREPDGTWSNMELLDKEWLAPAKEIMEYFAARTPGSRVIETMSSVSWHYQKTQGDHAAIQSKELMIHLWAGPLLSAPAEVVVGNDEVSVRPTGVSKASQLEKILQRICCEDGGTMSPKWLSDVVVICMSDLITKDEDVYLTLQKFFEQDAADKWKVTSPSLDRLRSDDSHVSGPMRTGSISDILTSPVDDWEGEIEAKHFEANSKSLGTLYRRAARNDDDGLGPFGLHKASAEPVLKKTPSEPELTGPLGLDDGHASASAGSASAPPVALITVTVSRKPTRAMCARCSLRFSPRSDRCGPRNWRRWKPGPRSAPIWARYHVSDTTDVAFLIARLAREIRQAKQAQENEEACQTEKA</sequence>
<dbReference type="SUPFAM" id="SSF53756">
    <property type="entry name" value="UDP-Glycosyltransferase/glycogen phosphorylase"/>
    <property type="match status" value="1"/>
</dbReference>
<dbReference type="PANTHER" id="PTHR10788">
    <property type="entry name" value="TREHALOSE-6-PHOSPHATE SYNTHASE"/>
    <property type="match status" value="1"/>
</dbReference>
<feature type="compositionally biased region" description="Polar residues" evidence="2">
    <location>
        <begin position="150"/>
        <end position="165"/>
    </location>
</feature>
<dbReference type="SUPFAM" id="SSF56784">
    <property type="entry name" value="HAD-like"/>
    <property type="match status" value="1"/>
</dbReference>
<feature type="compositionally biased region" description="Basic and acidic residues" evidence="2">
    <location>
        <begin position="60"/>
        <end position="72"/>
    </location>
</feature>
<dbReference type="InterPro" id="IPR036412">
    <property type="entry name" value="HAD-like_sf"/>
</dbReference>
<keyword evidence="1" id="KW-0175">Coiled coil</keyword>
<evidence type="ECO:0000256" key="2">
    <source>
        <dbReference type="SAM" id="MobiDB-lite"/>
    </source>
</evidence>
<feature type="non-terminal residue" evidence="3">
    <location>
        <position position="1"/>
    </location>
</feature>
<feature type="coiled-coil region" evidence="1">
    <location>
        <begin position="1145"/>
        <end position="1172"/>
    </location>
</feature>
<dbReference type="Pfam" id="PF02358">
    <property type="entry name" value="Trehalose_PPase"/>
    <property type="match status" value="1"/>
</dbReference>
<accession>A0ABP0JM41</accession>
<feature type="compositionally biased region" description="Low complexity" evidence="2">
    <location>
        <begin position="32"/>
        <end position="52"/>
    </location>
</feature>
<organism evidence="3 4">
    <name type="scientific">Durusdinium trenchii</name>
    <dbReference type="NCBI Taxonomy" id="1381693"/>
    <lineage>
        <taxon>Eukaryota</taxon>
        <taxon>Sar</taxon>
        <taxon>Alveolata</taxon>
        <taxon>Dinophyceae</taxon>
        <taxon>Suessiales</taxon>
        <taxon>Symbiodiniaceae</taxon>
        <taxon>Durusdinium</taxon>
    </lineage>
</organism>
<gene>
    <name evidence="3" type="ORF">SCF082_LOCUS12709</name>
</gene>
<dbReference type="CDD" id="cd03788">
    <property type="entry name" value="GT20_TPS"/>
    <property type="match status" value="1"/>
</dbReference>
<reference evidence="3 4" key="1">
    <citation type="submission" date="2024-02" db="EMBL/GenBank/DDBJ databases">
        <authorList>
            <person name="Chen Y."/>
            <person name="Shah S."/>
            <person name="Dougan E. K."/>
            <person name="Thang M."/>
            <person name="Chan C."/>
        </authorList>
    </citation>
    <scope>NUCLEOTIDE SEQUENCE [LARGE SCALE GENOMIC DNA]</scope>
</reference>
<dbReference type="EMBL" id="CAXAMM010007780">
    <property type="protein sequence ID" value="CAK9015336.1"/>
    <property type="molecule type" value="Genomic_DNA"/>
</dbReference>
<feature type="region of interest" description="Disordered" evidence="2">
    <location>
        <begin position="132"/>
        <end position="171"/>
    </location>
</feature>
<dbReference type="InterPro" id="IPR003337">
    <property type="entry name" value="Trehalose_PPase"/>
</dbReference>
<dbReference type="Gene3D" id="3.40.50.2000">
    <property type="entry name" value="Glycogen Phosphorylase B"/>
    <property type="match status" value="2"/>
</dbReference>
<dbReference type="PANTHER" id="PTHR10788:SF106">
    <property type="entry name" value="BCDNA.GH08860"/>
    <property type="match status" value="1"/>
</dbReference>
<proteinExistence type="predicted"/>
<protein>
    <submittedName>
        <fullName evidence="3">Alpha</fullName>
    </submittedName>
</protein>
<dbReference type="Proteomes" id="UP001642464">
    <property type="component" value="Unassembled WGS sequence"/>
</dbReference>
<evidence type="ECO:0000256" key="1">
    <source>
        <dbReference type="SAM" id="Coils"/>
    </source>
</evidence>
<feature type="compositionally biased region" description="Basic residues" evidence="2">
    <location>
        <begin position="94"/>
        <end position="111"/>
    </location>
</feature>
<evidence type="ECO:0000313" key="4">
    <source>
        <dbReference type="Proteomes" id="UP001642464"/>
    </source>
</evidence>
<evidence type="ECO:0000313" key="3">
    <source>
        <dbReference type="EMBL" id="CAK9015336.1"/>
    </source>
</evidence>
<feature type="compositionally biased region" description="Basic and acidic residues" evidence="2">
    <location>
        <begin position="84"/>
        <end position="93"/>
    </location>
</feature>
<dbReference type="InterPro" id="IPR001830">
    <property type="entry name" value="Glyco_trans_20"/>
</dbReference>
<keyword evidence="4" id="KW-1185">Reference proteome</keyword>
<feature type="region of interest" description="Disordered" evidence="2">
    <location>
        <begin position="28"/>
        <end position="116"/>
    </location>
</feature>
<comment type="caution">
    <text evidence="3">The sequence shown here is derived from an EMBL/GenBank/DDBJ whole genome shotgun (WGS) entry which is preliminary data.</text>
</comment>